<dbReference type="PANTHER" id="PTHR28523:SF1">
    <property type="entry name" value="CYTOCHROME C OXIDASE ASSEMBLY FACTOR 1"/>
    <property type="match status" value="1"/>
</dbReference>
<evidence type="ECO:0008006" key="4">
    <source>
        <dbReference type="Google" id="ProtNLM"/>
    </source>
</evidence>
<dbReference type="GO" id="GO:0033617">
    <property type="term" value="P:mitochondrial respiratory chain complex IV assembly"/>
    <property type="evidence" value="ECO:0007669"/>
    <property type="project" value="InterPro"/>
</dbReference>
<feature type="region of interest" description="Disordered" evidence="1">
    <location>
        <begin position="13"/>
        <end position="52"/>
    </location>
</feature>
<dbReference type="GO" id="GO:0005743">
    <property type="term" value="C:mitochondrial inner membrane"/>
    <property type="evidence" value="ECO:0007669"/>
    <property type="project" value="TreeGrafter"/>
</dbReference>
<keyword evidence="3" id="KW-1185">Reference proteome</keyword>
<evidence type="ECO:0000313" key="2">
    <source>
        <dbReference type="EMBL" id="KAG5985560.1"/>
    </source>
</evidence>
<comment type="caution">
    <text evidence="2">The sequence shown here is derived from an EMBL/GenBank/DDBJ whole genome shotgun (WGS) entry which is preliminary data.</text>
</comment>
<dbReference type="Proteomes" id="UP000748025">
    <property type="component" value="Unassembled WGS sequence"/>
</dbReference>
<dbReference type="AlphaFoldDB" id="A0A9P7STR3"/>
<dbReference type="OrthoDB" id="2100652at2759"/>
<evidence type="ECO:0000313" key="3">
    <source>
        <dbReference type="Proteomes" id="UP000748025"/>
    </source>
</evidence>
<organism evidence="2 3">
    <name type="scientific">Claviceps pusilla</name>
    <dbReference type="NCBI Taxonomy" id="123648"/>
    <lineage>
        <taxon>Eukaryota</taxon>
        <taxon>Fungi</taxon>
        <taxon>Dikarya</taxon>
        <taxon>Ascomycota</taxon>
        <taxon>Pezizomycotina</taxon>
        <taxon>Sordariomycetes</taxon>
        <taxon>Hypocreomycetidae</taxon>
        <taxon>Hypocreales</taxon>
        <taxon>Clavicipitaceae</taxon>
        <taxon>Claviceps</taxon>
    </lineage>
</organism>
<sequence>MLSRILQRRLTPSSLPRCRAHPPPPSSTRARGPQRRWMTPAPKPGDGPLMSRRADRELPELNQVKFRWARSLPIFLAVVTICSLSIFNHQKTSSPIVSSTLYALRTNPRARSILGDDIYFKHQIPWIRGQMNQMQGRINIYFTVRGSKGWATMRFASHRPSSRSLFETTEWSLTTEEGEWVDLLDGGDPFRGLGGDDGLGGVVLAEEGEEQSTRGFRQQGLLNK</sequence>
<dbReference type="PANTHER" id="PTHR28523">
    <property type="entry name" value="CYTOCHROME C OXIDASE ASSEMBLY FACTOR 1"/>
    <property type="match status" value="1"/>
</dbReference>
<dbReference type="InterPro" id="IPR014807">
    <property type="entry name" value="Coa1"/>
</dbReference>
<dbReference type="InterPro" id="IPR042432">
    <property type="entry name" value="Coa1_fungi"/>
</dbReference>
<proteinExistence type="predicted"/>
<name>A0A9P7STR3_9HYPO</name>
<reference evidence="2" key="1">
    <citation type="journal article" date="2020" name="bioRxiv">
        <title>Whole genome comparisons of ergot fungi reveals the divergence and evolution of species within the genus Claviceps are the result of varying mechanisms driving genome evolution and host range expansion.</title>
        <authorList>
            <person name="Wyka S.A."/>
            <person name="Mondo S.J."/>
            <person name="Liu M."/>
            <person name="Dettman J."/>
            <person name="Nalam V."/>
            <person name="Broders K.D."/>
        </authorList>
    </citation>
    <scope>NUCLEOTIDE SEQUENCE</scope>
    <source>
        <strain evidence="2">CCC 602</strain>
    </source>
</reference>
<protein>
    <recommendedName>
        <fullName evidence="4">FMP35 Found in Mitochondrial Proteome</fullName>
    </recommendedName>
</protein>
<dbReference type="Pfam" id="PF08695">
    <property type="entry name" value="Coa1"/>
    <property type="match status" value="1"/>
</dbReference>
<evidence type="ECO:0000256" key="1">
    <source>
        <dbReference type="SAM" id="MobiDB-lite"/>
    </source>
</evidence>
<accession>A0A9P7STR3</accession>
<gene>
    <name evidence="2" type="ORF">E4U43_006003</name>
</gene>
<dbReference type="EMBL" id="SRPW01004054">
    <property type="protein sequence ID" value="KAG5985560.1"/>
    <property type="molecule type" value="Genomic_DNA"/>
</dbReference>